<feature type="region of interest" description="Disordered" evidence="1">
    <location>
        <begin position="238"/>
        <end position="262"/>
    </location>
</feature>
<sequence length="363" mass="40292">MPGPKNTKKKRKAQAKKAREKERRAAEAASKHEELPEVVEERFGDERYEEKDEDEESFRIVVEDTDPPRERYMPLKSQPLRYVSHPPKPHAHTHPPASFRGRHGPRDTPPASPSAPPSAFSSETSSPNSDVRAPQDHESGDSEGEYGAPAPPCVEDHGNGPHVRDIRAFLRSRLCAPPSMHDDLCAEFAREEVREMLGAVLPEEMALIVWHNKSRHAARICPACRRLYRLGELVREPLLDEHSPPPTHANTDAGPESERRQREQEISGICSALCFMLVAYRFPAAIRSTWGRTADALSDATWAELDAPLPPNAADDGLGFSMALKMTRCPDLGLAQLFGVESGDEEGGDGEEEGESEDDVLEY</sequence>
<feature type="compositionally biased region" description="Low complexity" evidence="1">
    <location>
        <begin position="117"/>
        <end position="129"/>
    </location>
</feature>
<feature type="compositionally biased region" description="Basic residues" evidence="1">
    <location>
        <begin position="1"/>
        <end position="16"/>
    </location>
</feature>
<feature type="compositionally biased region" description="Basic and acidic residues" evidence="1">
    <location>
        <begin position="57"/>
        <end position="73"/>
    </location>
</feature>
<gene>
    <name evidence="2" type="ORF">PsYK624_049990</name>
</gene>
<proteinExistence type="predicted"/>
<dbReference type="AlphaFoldDB" id="A0A9P3G607"/>
<dbReference type="OrthoDB" id="3153997at2759"/>
<feature type="region of interest" description="Disordered" evidence="1">
    <location>
        <begin position="339"/>
        <end position="363"/>
    </location>
</feature>
<evidence type="ECO:0000313" key="2">
    <source>
        <dbReference type="EMBL" id="GJE88911.1"/>
    </source>
</evidence>
<reference evidence="2 3" key="1">
    <citation type="submission" date="2021-08" db="EMBL/GenBank/DDBJ databases">
        <title>Draft Genome Sequence of Phanerochaete sordida strain YK-624.</title>
        <authorList>
            <person name="Mori T."/>
            <person name="Dohra H."/>
            <person name="Suzuki T."/>
            <person name="Kawagishi H."/>
            <person name="Hirai H."/>
        </authorList>
    </citation>
    <scope>NUCLEOTIDE SEQUENCE [LARGE SCALE GENOMIC DNA]</scope>
    <source>
        <strain evidence="2 3">YK-624</strain>
    </source>
</reference>
<feature type="compositionally biased region" description="Pro residues" evidence="1">
    <location>
        <begin position="107"/>
        <end position="116"/>
    </location>
</feature>
<protein>
    <submittedName>
        <fullName evidence="2">Uncharacterized protein</fullName>
    </submittedName>
</protein>
<dbReference type="Proteomes" id="UP000703269">
    <property type="component" value="Unassembled WGS sequence"/>
</dbReference>
<dbReference type="EMBL" id="BPQB01000011">
    <property type="protein sequence ID" value="GJE88911.1"/>
    <property type="molecule type" value="Genomic_DNA"/>
</dbReference>
<comment type="caution">
    <text evidence="2">The sequence shown here is derived from an EMBL/GenBank/DDBJ whole genome shotgun (WGS) entry which is preliminary data.</text>
</comment>
<feature type="compositionally biased region" description="Acidic residues" evidence="1">
    <location>
        <begin position="342"/>
        <end position="363"/>
    </location>
</feature>
<evidence type="ECO:0000256" key="1">
    <source>
        <dbReference type="SAM" id="MobiDB-lite"/>
    </source>
</evidence>
<feature type="region of interest" description="Disordered" evidence="1">
    <location>
        <begin position="1"/>
        <end position="159"/>
    </location>
</feature>
<accession>A0A9P3G607</accession>
<keyword evidence="3" id="KW-1185">Reference proteome</keyword>
<evidence type="ECO:0000313" key="3">
    <source>
        <dbReference type="Proteomes" id="UP000703269"/>
    </source>
</evidence>
<name>A0A9P3G607_9APHY</name>
<organism evidence="2 3">
    <name type="scientific">Phanerochaete sordida</name>
    <dbReference type="NCBI Taxonomy" id="48140"/>
    <lineage>
        <taxon>Eukaryota</taxon>
        <taxon>Fungi</taxon>
        <taxon>Dikarya</taxon>
        <taxon>Basidiomycota</taxon>
        <taxon>Agaricomycotina</taxon>
        <taxon>Agaricomycetes</taxon>
        <taxon>Polyporales</taxon>
        <taxon>Phanerochaetaceae</taxon>
        <taxon>Phanerochaete</taxon>
    </lineage>
</organism>
<feature type="compositionally biased region" description="Basic and acidic residues" evidence="1">
    <location>
        <begin position="17"/>
        <end position="50"/>
    </location>
</feature>